<protein>
    <submittedName>
        <fullName evidence="1">Uncharacterized protein</fullName>
    </submittedName>
</protein>
<proteinExistence type="predicted"/>
<evidence type="ECO:0000313" key="2">
    <source>
        <dbReference type="Proteomes" id="UP000249754"/>
    </source>
</evidence>
<dbReference type="RefSeq" id="WP_170132755.1">
    <property type="nucleotide sequence ID" value="NZ_QLLR01000033.1"/>
</dbReference>
<comment type="caution">
    <text evidence="1">The sequence shown here is derived from an EMBL/GenBank/DDBJ whole genome shotgun (WGS) entry which is preliminary data.</text>
</comment>
<accession>A0A327S225</accession>
<dbReference type="Proteomes" id="UP000249754">
    <property type="component" value="Unassembled WGS sequence"/>
</dbReference>
<evidence type="ECO:0000313" key="1">
    <source>
        <dbReference type="EMBL" id="RAJ23079.1"/>
    </source>
</evidence>
<feature type="non-terminal residue" evidence="1">
    <location>
        <position position="107"/>
    </location>
</feature>
<gene>
    <name evidence="1" type="ORF">LY11_04516</name>
</gene>
<reference evidence="1 2" key="1">
    <citation type="submission" date="2018-06" db="EMBL/GenBank/DDBJ databases">
        <title>Genomic Encyclopedia of Archaeal and Bacterial Type Strains, Phase II (KMG-II): from individual species to whole genera.</title>
        <authorList>
            <person name="Goeker M."/>
        </authorList>
    </citation>
    <scope>NUCLEOTIDE SEQUENCE [LARGE SCALE GENOMIC DNA]</scope>
    <source>
        <strain evidence="1 2">DSM 14825</strain>
    </source>
</reference>
<dbReference type="AlphaFoldDB" id="A0A327S225"/>
<sequence length="107" mass="11137">TSIEYQVTHGNTATVTGLPAELRGVYDPATGKFTITGIPLMAGLISYTVTASGDCEPAIIHGTINVKPDVTIALTSAVNTAHQEPCINHAITSIEYQVTHGNTATVT</sequence>
<organism evidence="1 2">
    <name type="scientific">Pedobacter cryoconitis</name>
    <dbReference type="NCBI Taxonomy" id="188932"/>
    <lineage>
        <taxon>Bacteria</taxon>
        <taxon>Pseudomonadati</taxon>
        <taxon>Bacteroidota</taxon>
        <taxon>Sphingobacteriia</taxon>
        <taxon>Sphingobacteriales</taxon>
        <taxon>Sphingobacteriaceae</taxon>
        <taxon>Pedobacter</taxon>
    </lineage>
</organism>
<name>A0A327S225_9SPHI</name>
<dbReference type="EMBL" id="QLLR01000033">
    <property type="protein sequence ID" value="RAJ23079.1"/>
    <property type="molecule type" value="Genomic_DNA"/>
</dbReference>
<feature type="non-terminal residue" evidence="1">
    <location>
        <position position="1"/>
    </location>
</feature>